<dbReference type="Proteomes" id="UP000044938">
    <property type="component" value="Unassembled WGS sequence"/>
</dbReference>
<reference evidence="3" key="2">
    <citation type="submission" date="2015-03" db="EMBL/GenBank/DDBJ databases">
        <authorList>
            <consortium name="Pathogen Informatics"/>
            <person name="Murphy D."/>
        </authorList>
    </citation>
    <scope>NUCLEOTIDE SEQUENCE</scope>
    <source>
        <strain evidence="3">N09902308</strain>
    </source>
</reference>
<name>A0A655IW14_MYCTX</name>
<evidence type="ECO:0000313" key="5">
    <source>
        <dbReference type="Proteomes" id="UP000044938"/>
    </source>
</evidence>
<gene>
    <name evidence="2" type="ORF">ERS007720_01994</name>
    <name evidence="3" type="ORF">ERS007739_01716</name>
</gene>
<evidence type="ECO:0000313" key="4">
    <source>
        <dbReference type="Proteomes" id="UP000039021"/>
    </source>
</evidence>
<dbReference type="AlphaFoldDB" id="A0A655IW14"/>
<organism evidence="2 5">
    <name type="scientific">Mycobacterium tuberculosis</name>
    <dbReference type="NCBI Taxonomy" id="1773"/>
    <lineage>
        <taxon>Bacteria</taxon>
        <taxon>Bacillati</taxon>
        <taxon>Actinomycetota</taxon>
        <taxon>Actinomycetes</taxon>
        <taxon>Mycobacteriales</taxon>
        <taxon>Mycobacteriaceae</taxon>
        <taxon>Mycobacterium</taxon>
        <taxon>Mycobacterium tuberculosis complex</taxon>
    </lineage>
</organism>
<dbReference type="EMBL" id="CSBK01000699">
    <property type="protein sequence ID" value="COX78210.1"/>
    <property type="molecule type" value="Genomic_DNA"/>
</dbReference>
<accession>A0A655IW14</accession>
<proteinExistence type="predicted"/>
<evidence type="ECO:0000256" key="1">
    <source>
        <dbReference type="SAM" id="MobiDB-lite"/>
    </source>
</evidence>
<dbReference type="Proteomes" id="UP000039021">
    <property type="component" value="Unassembled WGS sequence"/>
</dbReference>
<evidence type="ECO:0000313" key="2">
    <source>
        <dbReference type="EMBL" id="COW20182.1"/>
    </source>
</evidence>
<protein>
    <submittedName>
        <fullName evidence="2">Uncharacterized protein</fullName>
    </submittedName>
</protein>
<evidence type="ECO:0000313" key="3">
    <source>
        <dbReference type="EMBL" id="COX78210.1"/>
    </source>
</evidence>
<dbReference type="EMBL" id="CSAJ01000230">
    <property type="protein sequence ID" value="COW20182.1"/>
    <property type="molecule type" value="Genomic_DNA"/>
</dbReference>
<reference evidence="4 5" key="1">
    <citation type="submission" date="2015-03" db="EMBL/GenBank/DDBJ databases">
        <authorList>
            <consortium name="Pathogen Informatics"/>
        </authorList>
    </citation>
    <scope>NUCLEOTIDE SEQUENCE [LARGE SCALE GENOMIC DNA]</scope>
    <source>
        <strain evidence="2 5">M09401471</strain>
        <strain evidence="4">N09902308</strain>
    </source>
</reference>
<sequence>MTYAARREALERGLVAGSRGNLGPSAKVRGMHRGDRVRSVHQQPRRPQRVGQVVTARLKLGGQAAIADQHGIADQFHNATVGWSAGGRAAAGSATRGPRWGYDRDTPETRIARLGEWGAVGLYVSFRREA</sequence>
<feature type="region of interest" description="Disordered" evidence="1">
    <location>
        <begin position="15"/>
        <end position="51"/>
    </location>
</feature>